<organism evidence="1 2">
    <name type="scientific">Paracoccus mutanolyticus</name>
    <dbReference type="NCBI Taxonomy" id="1499308"/>
    <lineage>
        <taxon>Bacteria</taxon>
        <taxon>Pseudomonadati</taxon>
        <taxon>Pseudomonadota</taxon>
        <taxon>Alphaproteobacteria</taxon>
        <taxon>Rhodobacterales</taxon>
        <taxon>Paracoccaceae</taxon>
        <taxon>Paracoccus</taxon>
    </lineage>
</organism>
<name>A0ABM6WRF1_9RHOB</name>
<protein>
    <submittedName>
        <fullName evidence="1">Uncharacterized protein</fullName>
    </submittedName>
</protein>
<accession>A0ABM6WRF1</accession>
<evidence type="ECO:0000313" key="1">
    <source>
        <dbReference type="EMBL" id="AWX93248.1"/>
    </source>
</evidence>
<dbReference type="EMBL" id="CP030239">
    <property type="protein sequence ID" value="AWX93248.1"/>
    <property type="molecule type" value="Genomic_DNA"/>
</dbReference>
<gene>
    <name evidence="1" type="ORF">DPM13_09295</name>
</gene>
<proteinExistence type="predicted"/>
<sequence>MPIRRVRGRSIVAAHEVGTVQTGLRKHAGNPKFKALGERLEDLKNRHQQGLLLSIDFLKELLALAKDVVKTEARDQILQRPRHNLDGLVKDAPIDAGKGPQCGENQHACVVAAITLPEVLGILKPMFWAHKASTRTSSRSTSCG</sequence>
<evidence type="ECO:0000313" key="2">
    <source>
        <dbReference type="Proteomes" id="UP000249922"/>
    </source>
</evidence>
<dbReference type="Proteomes" id="UP000249922">
    <property type="component" value="Chromosome"/>
</dbReference>
<reference evidence="1 2" key="1">
    <citation type="submission" date="2018-06" db="EMBL/GenBank/DDBJ databases">
        <title>Complete genome sequence of Paracoccus mutanolyticus strain RSP-02 isolated from cellulosic waste.</title>
        <authorList>
            <person name="Amrutha R.N."/>
            <person name="Shrivastav A."/>
            <person name="Buddana S.K."/>
            <person name="Deshpande U."/>
            <person name="Prakasham R.S."/>
        </authorList>
    </citation>
    <scope>NUCLEOTIDE SEQUENCE [LARGE SCALE GENOMIC DNA]</scope>
    <source>
        <strain evidence="1 2">RSP-02</strain>
    </source>
</reference>
<keyword evidence="2" id="KW-1185">Reference proteome</keyword>